<comment type="caution">
    <text evidence="1">The sequence shown here is derived from an EMBL/GenBank/DDBJ whole genome shotgun (WGS) entry which is preliminary data.</text>
</comment>
<sequence length="84" mass="9464">MLASVQAGRILDLYDHPNVDKRGICGYKFGPLTCSRGPGRSWFPVGRPGTIARDLHAHWRGPAHVAALDLATGQMFYRFRDRKR</sequence>
<dbReference type="EMBL" id="JBHMBK010000068">
    <property type="protein sequence ID" value="MFB9691039.1"/>
    <property type="molecule type" value="Genomic_DNA"/>
</dbReference>
<evidence type="ECO:0000313" key="2">
    <source>
        <dbReference type="Proteomes" id="UP001589535"/>
    </source>
</evidence>
<organism evidence="1 2">
    <name type="scientific">Amycolatopsis plumensis</name>
    <dbReference type="NCBI Taxonomy" id="236508"/>
    <lineage>
        <taxon>Bacteria</taxon>
        <taxon>Bacillati</taxon>
        <taxon>Actinomycetota</taxon>
        <taxon>Actinomycetes</taxon>
        <taxon>Pseudonocardiales</taxon>
        <taxon>Pseudonocardiaceae</taxon>
        <taxon>Amycolatopsis</taxon>
    </lineage>
</organism>
<accession>A0ABV5UI04</accession>
<keyword evidence="2" id="KW-1185">Reference proteome</keyword>
<dbReference type="Proteomes" id="UP001589535">
    <property type="component" value="Unassembled WGS sequence"/>
</dbReference>
<gene>
    <name evidence="1" type="ORF">ACFFTO_43285</name>
</gene>
<name>A0ABV5UI04_9PSEU</name>
<evidence type="ECO:0000313" key="1">
    <source>
        <dbReference type="EMBL" id="MFB9691039.1"/>
    </source>
</evidence>
<protein>
    <submittedName>
        <fullName evidence="1">Uncharacterized protein</fullName>
    </submittedName>
</protein>
<proteinExistence type="predicted"/>
<reference evidence="1 2" key="1">
    <citation type="submission" date="2024-09" db="EMBL/GenBank/DDBJ databases">
        <authorList>
            <person name="Sun Q."/>
            <person name="Mori K."/>
        </authorList>
    </citation>
    <scope>NUCLEOTIDE SEQUENCE [LARGE SCALE GENOMIC DNA]</scope>
    <source>
        <strain evidence="1 2">JCM 13852</strain>
    </source>
</reference>